<proteinExistence type="predicted"/>
<dbReference type="RefSeq" id="WP_161821509.1">
    <property type="nucleotide sequence ID" value="NZ_LSRS01000003.1"/>
</dbReference>
<dbReference type="AlphaFoldDB" id="A0A9D3AYP1"/>
<dbReference type="InterPro" id="IPR004919">
    <property type="entry name" value="GmrSD_N"/>
</dbReference>
<evidence type="ECO:0008006" key="5">
    <source>
        <dbReference type="Google" id="ProtNLM"/>
    </source>
</evidence>
<dbReference type="EMBL" id="LSRS01000003">
    <property type="protein sequence ID" value="KAF1084973.1"/>
    <property type="molecule type" value="Genomic_DNA"/>
</dbReference>
<dbReference type="PANTHER" id="PTHR35149">
    <property type="entry name" value="SLL5132 PROTEIN"/>
    <property type="match status" value="1"/>
</dbReference>
<feature type="domain" description="GmrSD restriction endonucleases N-terminal" evidence="1">
    <location>
        <begin position="7"/>
        <end position="238"/>
    </location>
</feature>
<evidence type="ECO:0000313" key="3">
    <source>
        <dbReference type="EMBL" id="KAF1084973.1"/>
    </source>
</evidence>
<comment type="caution">
    <text evidence="3">The sequence shown here is derived from an EMBL/GenBank/DDBJ whole genome shotgun (WGS) entry which is preliminary data.</text>
</comment>
<dbReference type="InterPro" id="IPR011089">
    <property type="entry name" value="GmrSD_C"/>
</dbReference>
<dbReference type="PANTHER" id="PTHR35149:SF1">
    <property type="entry name" value="DUF5655 DOMAIN-CONTAINING PROTEIN"/>
    <property type="match status" value="1"/>
</dbReference>
<evidence type="ECO:0000313" key="4">
    <source>
        <dbReference type="Proteomes" id="UP000798488"/>
    </source>
</evidence>
<evidence type="ECO:0000259" key="1">
    <source>
        <dbReference type="Pfam" id="PF03235"/>
    </source>
</evidence>
<reference evidence="3" key="1">
    <citation type="submission" date="2016-02" db="EMBL/GenBank/DDBJ databases">
        <title>Draft Genome Sequence of Sporotomaculum syntrophicum Strain FB, a Syntrophic Benzoate Degrader.</title>
        <authorList>
            <person name="Nobu M.K."/>
            <person name="Narihiro T."/>
            <person name="Qiu Y.-L."/>
            <person name="Ohashi A."/>
            <person name="Liu W.-T."/>
            <person name="Yuji S."/>
        </authorList>
    </citation>
    <scope>NUCLEOTIDE SEQUENCE</scope>
    <source>
        <strain evidence="3">FB</strain>
    </source>
</reference>
<dbReference type="Pfam" id="PF07510">
    <property type="entry name" value="GmrSD_C"/>
    <property type="match status" value="1"/>
</dbReference>
<organism evidence="3 4">
    <name type="scientific">Sporotomaculum syntrophicum</name>
    <dbReference type="NCBI Taxonomy" id="182264"/>
    <lineage>
        <taxon>Bacteria</taxon>
        <taxon>Bacillati</taxon>
        <taxon>Bacillota</taxon>
        <taxon>Clostridia</taxon>
        <taxon>Eubacteriales</taxon>
        <taxon>Desulfallaceae</taxon>
        <taxon>Sporotomaculum</taxon>
    </lineage>
</organism>
<dbReference type="Proteomes" id="UP000798488">
    <property type="component" value="Unassembled WGS sequence"/>
</dbReference>
<feature type="domain" description="GmrSD restriction endonucleases C-terminal" evidence="2">
    <location>
        <begin position="470"/>
        <end position="565"/>
    </location>
</feature>
<dbReference type="Pfam" id="PF03235">
    <property type="entry name" value="GmrSD_N"/>
    <property type="match status" value="1"/>
</dbReference>
<keyword evidence="4" id="KW-1185">Reference proteome</keyword>
<sequence length="591" mass="69363">MVILETLQDIFKNKAFQIPDYQRGYAWETEQIQDLLNDIEDLERLGPDKKHYTGTLVLHKGQHEPANVLGQKINILDIVDGQQRLTTLIILLNCIVKELKQLAELDIPDAKETSNNLQKEYIGDERLQKLSLNSSINRFFIDHIICDQPNPDPELPAHRNLLNAKEEFRKYLNSRKSKIQDNQQWFDHLLYLVGLITSQLGFVYYEVENEADVGIMFEVMNARGKQLTQLEKVKNYLMYIGGKVSDDERALRTLTREINDTWHQVLQAMVDAGTDADEDQFLRYHWAIYPGAEWYQENRPDRTFDIHKAVKKTLNLRNGKSSIEIFNGVENYLESLRNSVRAYRDLLNPQNTHAFQFAPTHYDELLEKTLNLRRIGRSATVMPLLMAAYQQFGNRPDELCEILRLAEVFVFRLIVLEKYANTGLSWAYRIAAQVMNNTCSSNDCINELKEMIQYYCTDKQLNTVISDRDRDFYDWDGIKYFLYEYERYLAKQPLSIDWNQFYARKKTSTIEHILPKGDNTLAVPYWSQRFNYDQFLANRNRLGNLCLTDWNSHYQNKGFDDKKGIPNASPNEKVYRNSPWAMERDLIKCFA</sequence>
<name>A0A9D3AYP1_9FIRM</name>
<protein>
    <recommendedName>
        <fullName evidence="5">DUF262 domain-containing protein</fullName>
    </recommendedName>
</protein>
<gene>
    <name evidence="3" type="ORF">SPSYN_01109</name>
</gene>
<dbReference type="OrthoDB" id="9798761at2"/>
<accession>A0A9D3AYP1</accession>
<evidence type="ECO:0000259" key="2">
    <source>
        <dbReference type="Pfam" id="PF07510"/>
    </source>
</evidence>